<sequence>MASHTSRIVDLETQMASVQLQLESQHQDLKTAIAELAASTKDNLDALAASFARSREKSPVRSPPQSQAPFAEAQHFRSPQRRPSLLDHYPRLEFSYFSGSDPHVWVIKCHKLFILYSIPEE</sequence>
<organism evidence="2 3">
    <name type="scientific">Linum trigynum</name>
    <dbReference type="NCBI Taxonomy" id="586398"/>
    <lineage>
        <taxon>Eukaryota</taxon>
        <taxon>Viridiplantae</taxon>
        <taxon>Streptophyta</taxon>
        <taxon>Embryophyta</taxon>
        <taxon>Tracheophyta</taxon>
        <taxon>Spermatophyta</taxon>
        <taxon>Magnoliopsida</taxon>
        <taxon>eudicotyledons</taxon>
        <taxon>Gunneridae</taxon>
        <taxon>Pentapetalae</taxon>
        <taxon>rosids</taxon>
        <taxon>fabids</taxon>
        <taxon>Malpighiales</taxon>
        <taxon>Linaceae</taxon>
        <taxon>Linum</taxon>
    </lineage>
</organism>
<accession>A0AAV2E6W0</accession>
<evidence type="ECO:0000313" key="2">
    <source>
        <dbReference type="EMBL" id="CAL1381600.1"/>
    </source>
</evidence>
<dbReference type="EMBL" id="OZ034817">
    <property type="protein sequence ID" value="CAL1381600.1"/>
    <property type="molecule type" value="Genomic_DNA"/>
</dbReference>
<dbReference type="AlphaFoldDB" id="A0AAV2E6W0"/>
<proteinExistence type="predicted"/>
<evidence type="ECO:0000256" key="1">
    <source>
        <dbReference type="SAM" id="MobiDB-lite"/>
    </source>
</evidence>
<feature type="region of interest" description="Disordered" evidence="1">
    <location>
        <begin position="52"/>
        <end position="82"/>
    </location>
</feature>
<gene>
    <name evidence="2" type="ORF">LTRI10_LOCUS22971</name>
</gene>
<dbReference type="Proteomes" id="UP001497516">
    <property type="component" value="Chromosome 4"/>
</dbReference>
<reference evidence="2 3" key="1">
    <citation type="submission" date="2024-04" db="EMBL/GenBank/DDBJ databases">
        <authorList>
            <person name="Fracassetti M."/>
        </authorList>
    </citation>
    <scope>NUCLEOTIDE SEQUENCE [LARGE SCALE GENOMIC DNA]</scope>
</reference>
<evidence type="ECO:0000313" key="3">
    <source>
        <dbReference type="Proteomes" id="UP001497516"/>
    </source>
</evidence>
<name>A0AAV2E6W0_9ROSI</name>
<protein>
    <submittedName>
        <fullName evidence="2">Uncharacterized protein</fullName>
    </submittedName>
</protein>
<keyword evidence="3" id="KW-1185">Reference proteome</keyword>